<feature type="transmembrane region" description="Helical" evidence="1">
    <location>
        <begin position="195"/>
        <end position="212"/>
    </location>
</feature>
<keyword evidence="1" id="KW-1133">Transmembrane helix</keyword>
<keyword evidence="3" id="KW-1185">Reference proteome</keyword>
<dbReference type="AlphaFoldDB" id="A0A9W7L5B4"/>
<feature type="transmembrane region" description="Helical" evidence="1">
    <location>
        <begin position="165"/>
        <end position="183"/>
    </location>
</feature>
<evidence type="ECO:0000313" key="2">
    <source>
        <dbReference type="EMBL" id="GMI33321.1"/>
    </source>
</evidence>
<feature type="transmembrane region" description="Helical" evidence="1">
    <location>
        <begin position="98"/>
        <end position="119"/>
    </location>
</feature>
<feature type="transmembrane region" description="Helical" evidence="1">
    <location>
        <begin position="259"/>
        <end position="283"/>
    </location>
</feature>
<keyword evidence="1" id="KW-0472">Membrane</keyword>
<accession>A0A9W7L5B4</accession>
<organism evidence="2 3">
    <name type="scientific">Triparma columacea</name>
    <dbReference type="NCBI Taxonomy" id="722753"/>
    <lineage>
        <taxon>Eukaryota</taxon>
        <taxon>Sar</taxon>
        <taxon>Stramenopiles</taxon>
        <taxon>Ochrophyta</taxon>
        <taxon>Bolidophyceae</taxon>
        <taxon>Parmales</taxon>
        <taxon>Triparmaceae</taxon>
        <taxon>Triparma</taxon>
    </lineage>
</organism>
<feature type="transmembrane region" description="Helical" evidence="1">
    <location>
        <begin position="496"/>
        <end position="515"/>
    </location>
</feature>
<proteinExistence type="predicted"/>
<evidence type="ECO:0000313" key="3">
    <source>
        <dbReference type="Proteomes" id="UP001165065"/>
    </source>
</evidence>
<comment type="caution">
    <text evidence="2">The sequence shown here is derived from an EMBL/GenBank/DDBJ whole genome shotgun (WGS) entry which is preliminary data.</text>
</comment>
<keyword evidence="1" id="KW-0812">Transmembrane</keyword>
<sequence>MDIIADVLVTELTTNALDKVPNDTRQISASDPSPALEKHPSSLRILWRNSYGPSLHGEENLSPPPDGFGDKLPLSSSMHSSSTIETPSETTSSKHNHFLLYLTMIPGSVFVLILSLIPYSSPSSGIDGNLLYQSIFNGFLPFIYTFSIEFMFCRWFHAKHRNYRLWGQSIISSTITFTVTYAVAKKFGYPVRLSLIYFFSTCVLCNSVFFYFSMRRARQQGKEGKVFKMKWSIVMSVSLLIGWLFAVYALQVFKNANPWLQSLIAAALAVWKSFITATVKYISLLVSKHGDRFECLDIAMICAAVHWFWTLYSNVAFCQVEEWWTMALYILLDLASALGFLLVCTDRFARYEVVKIIPPAPLERTQSRLSLSNLKMYIPKFSLIQTDFTPTPENIASRRYQLLYNTFTFLLVAYGEITFAIYTLLLFICCRNGSNKEYTPVGIGNLPDEKFRQVCYFLYAMISVEFATFTAFLWIGPRYLKLDITVYAGEFVKKNWMMLALMPLVLHLPLVTLMFEHSGMGFVIGT</sequence>
<feature type="transmembrane region" description="Helical" evidence="1">
    <location>
        <begin position="456"/>
        <end position="475"/>
    </location>
</feature>
<gene>
    <name evidence="2" type="ORF">TrCOL_g2087</name>
</gene>
<reference evidence="3" key="1">
    <citation type="journal article" date="2023" name="Commun. Biol.">
        <title>Genome analysis of Parmales, the sister group of diatoms, reveals the evolutionary specialization of diatoms from phago-mixotrophs to photoautotrophs.</title>
        <authorList>
            <person name="Ban H."/>
            <person name="Sato S."/>
            <person name="Yoshikawa S."/>
            <person name="Yamada K."/>
            <person name="Nakamura Y."/>
            <person name="Ichinomiya M."/>
            <person name="Sato N."/>
            <person name="Blanc-Mathieu R."/>
            <person name="Endo H."/>
            <person name="Kuwata A."/>
            <person name="Ogata H."/>
        </authorList>
    </citation>
    <scope>NUCLEOTIDE SEQUENCE [LARGE SCALE GENOMIC DNA]</scope>
</reference>
<feature type="transmembrane region" description="Helical" evidence="1">
    <location>
        <begin position="233"/>
        <end position="253"/>
    </location>
</feature>
<dbReference type="OrthoDB" id="198519at2759"/>
<dbReference type="EMBL" id="BRYA01000028">
    <property type="protein sequence ID" value="GMI33321.1"/>
    <property type="molecule type" value="Genomic_DNA"/>
</dbReference>
<feature type="transmembrane region" description="Helical" evidence="1">
    <location>
        <begin position="402"/>
        <end position="428"/>
    </location>
</feature>
<name>A0A9W7L5B4_9STRA</name>
<feature type="transmembrane region" description="Helical" evidence="1">
    <location>
        <begin position="131"/>
        <end position="153"/>
    </location>
</feature>
<feature type="transmembrane region" description="Helical" evidence="1">
    <location>
        <begin position="295"/>
        <end position="312"/>
    </location>
</feature>
<feature type="transmembrane region" description="Helical" evidence="1">
    <location>
        <begin position="324"/>
        <end position="345"/>
    </location>
</feature>
<protein>
    <submittedName>
        <fullName evidence="2">Uncharacterized protein</fullName>
    </submittedName>
</protein>
<evidence type="ECO:0000256" key="1">
    <source>
        <dbReference type="SAM" id="Phobius"/>
    </source>
</evidence>
<dbReference type="Proteomes" id="UP001165065">
    <property type="component" value="Unassembled WGS sequence"/>
</dbReference>